<protein>
    <submittedName>
        <fullName evidence="2">Putative membrane protein</fullName>
    </submittedName>
</protein>
<keyword evidence="1" id="KW-0812">Transmembrane</keyword>
<dbReference type="AlphaFoldDB" id="A0A1B1K839"/>
<keyword evidence="1" id="KW-0472">Membrane</keyword>
<evidence type="ECO:0000313" key="3">
    <source>
        <dbReference type="Proteomes" id="UP000186108"/>
    </source>
</evidence>
<dbReference type="Proteomes" id="UP000186108">
    <property type="component" value="Chromosome"/>
</dbReference>
<evidence type="ECO:0000256" key="1">
    <source>
        <dbReference type="SAM" id="Phobius"/>
    </source>
</evidence>
<feature type="transmembrane region" description="Helical" evidence="1">
    <location>
        <begin position="12"/>
        <end position="31"/>
    </location>
</feature>
<evidence type="ECO:0000313" key="2">
    <source>
        <dbReference type="EMBL" id="ANS28718.1"/>
    </source>
</evidence>
<proteinExistence type="predicted"/>
<reference evidence="2 3" key="1">
    <citation type="submission" date="2014-07" db="EMBL/GenBank/DDBJ databases">
        <authorList>
            <person name="Zhang J.E."/>
            <person name="Yang H."/>
            <person name="Guo J."/>
            <person name="Deng Z."/>
            <person name="Luo H."/>
            <person name="Luo M."/>
            <person name="Zhao B."/>
        </authorList>
    </citation>
    <scope>NUCLEOTIDE SEQUENCE [LARGE SCALE GENOMIC DNA]</scope>
    <source>
        <strain evidence="2 3">1CP</strain>
    </source>
</reference>
<keyword evidence="1" id="KW-1133">Transmembrane helix</keyword>
<accession>A0A1B1K839</accession>
<gene>
    <name evidence="2" type="ORF">R1CP_20190</name>
</gene>
<organism evidence="2 3">
    <name type="scientific">Rhodococcus opacus</name>
    <name type="common">Nocardia opaca</name>
    <dbReference type="NCBI Taxonomy" id="37919"/>
    <lineage>
        <taxon>Bacteria</taxon>
        <taxon>Bacillati</taxon>
        <taxon>Actinomycetota</taxon>
        <taxon>Actinomycetes</taxon>
        <taxon>Mycobacteriales</taxon>
        <taxon>Nocardiaceae</taxon>
        <taxon>Rhodococcus</taxon>
    </lineage>
</organism>
<sequence>MKGSLVVGGDLLVTVLLLGVFVGIALGLRYLNNHPAPR</sequence>
<dbReference type="EMBL" id="CP009111">
    <property type="protein sequence ID" value="ANS28718.1"/>
    <property type="molecule type" value="Genomic_DNA"/>
</dbReference>
<name>A0A1B1K839_RHOOP</name>